<protein>
    <submittedName>
        <fullName evidence="2">DUF1801 domain-containing protein</fullName>
    </submittedName>
</protein>
<dbReference type="Proteomes" id="UP000642920">
    <property type="component" value="Unassembled WGS sequence"/>
</dbReference>
<dbReference type="RefSeq" id="WP_201918969.1">
    <property type="nucleotide sequence ID" value="NZ_JAERQG010000001.1"/>
</dbReference>
<evidence type="ECO:0000313" key="2">
    <source>
        <dbReference type="EMBL" id="MBL0764934.1"/>
    </source>
</evidence>
<evidence type="ECO:0000313" key="3">
    <source>
        <dbReference type="Proteomes" id="UP000642920"/>
    </source>
</evidence>
<comment type="caution">
    <text evidence="2">The sequence shown here is derived from an EMBL/GenBank/DDBJ whole genome shotgun (WGS) entry which is preliminary data.</text>
</comment>
<organism evidence="2 3">
    <name type="scientific">Marivirga atlantica</name>
    <dbReference type="NCBI Taxonomy" id="1548457"/>
    <lineage>
        <taxon>Bacteria</taxon>
        <taxon>Pseudomonadati</taxon>
        <taxon>Bacteroidota</taxon>
        <taxon>Cytophagia</taxon>
        <taxon>Cytophagales</taxon>
        <taxon>Marivirgaceae</taxon>
        <taxon>Marivirga</taxon>
    </lineage>
</organism>
<feature type="domain" description="YdhG-like" evidence="1">
    <location>
        <begin position="16"/>
        <end position="110"/>
    </location>
</feature>
<dbReference type="InterPro" id="IPR014922">
    <property type="entry name" value="YdhG-like"/>
</dbReference>
<keyword evidence="3" id="KW-1185">Reference proteome</keyword>
<gene>
    <name evidence="2" type="ORF">JKP34_06705</name>
</gene>
<proteinExistence type="predicted"/>
<dbReference type="Gene3D" id="3.90.1150.200">
    <property type="match status" value="1"/>
</dbReference>
<name>A0A937AG29_9BACT</name>
<dbReference type="EMBL" id="JAERQG010000001">
    <property type="protein sequence ID" value="MBL0764934.1"/>
    <property type="molecule type" value="Genomic_DNA"/>
</dbReference>
<dbReference type="SUPFAM" id="SSF159888">
    <property type="entry name" value="YdhG-like"/>
    <property type="match status" value="1"/>
</dbReference>
<sequence length="124" mass="14629">MRPIDLYYEKQTEQNKSCLLALRELIILQDTAISESLKWNIPCFSFYNRMFCFLNIEKKSNKPYLLFVEGHLLKHAALEIGSRKRMKILRVDPEKDIPVDTIQEVLQEALDLYRSGRIAVKINR</sequence>
<dbReference type="Pfam" id="PF08818">
    <property type="entry name" value="DUF1801"/>
    <property type="match status" value="1"/>
</dbReference>
<evidence type="ECO:0000259" key="1">
    <source>
        <dbReference type="Pfam" id="PF08818"/>
    </source>
</evidence>
<accession>A0A937AG29</accession>
<dbReference type="AlphaFoldDB" id="A0A937AG29"/>
<reference evidence="2" key="1">
    <citation type="submission" date="2021-01" db="EMBL/GenBank/DDBJ databases">
        <title>Marivirga sp. nov., isolated from intertidal surface sediments.</title>
        <authorList>
            <person name="Zhang M."/>
        </authorList>
    </citation>
    <scope>NUCLEOTIDE SEQUENCE</scope>
    <source>
        <strain evidence="2">SM1354</strain>
    </source>
</reference>